<dbReference type="InterPro" id="IPR006158">
    <property type="entry name" value="Cobalamin-bd"/>
</dbReference>
<keyword evidence="7" id="KW-0411">Iron-sulfur</keyword>
<feature type="domain" description="Radical SAM core" evidence="9">
    <location>
        <begin position="173"/>
        <end position="385"/>
    </location>
</feature>
<dbReference type="SFLD" id="SFLDG01082">
    <property type="entry name" value="B12-binding_domain_containing"/>
    <property type="match status" value="1"/>
</dbReference>
<keyword evidence="6" id="KW-0408">Iron</keyword>
<evidence type="ECO:0000256" key="6">
    <source>
        <dbReference type="ARBA" id="ARBA00023004"/>
    </source>
</evidence>
<protein>
    <submittedName>
        <fullName evidence="10">B12 binding domain protein</fullName>
    </submittedName>
</protein>
<dbReference type="PROSITE" id="PS51918">
    <property type="entry name" value="RADICAL_SAM"/>
    <property type="match status" value="1"/>
</dbReference>
<keyword evidence="4" id="KW-0949">S-adenosyl-L-methionine</keyword>
<evidence type="ECO:0000256" key="5">
    <source>
        <dbReference type="ARBA" id="ARBA00022723"/>
    </source>
</evidence>
<dbReference type="GO" id="GO:0003824">
    <property type="term" value="F:catalytic activity"/>
    <property type="evidence" value="ECO:0007669"/>
    <property type="project" value="InterPro"/>
</dbReference>
<organism evidence="10 11">
    <name type="scientific">Allorhodopirellula heiligendammensis</name>
    <dbReference type="NCBI Taxonomy" id="2714739"/>
    <lineage>
        <taxon>Bacteria</taxon>
        <taxon>Pseudomonadati</taxon>
        <taxon>Planctomycetota</taxon>
        <taxon>Planctomycetia</taxon>
        <taxon>Pirellulales</taxon>
        <taxon>Pirellulaceae</taxon>
        <taxon>Allorhodopirellula</taxon>
    </lineage>
</organism>
<evidence type="ECO:0000259" key="9">
    <source>
        <dbReference type="PROSITE" id="PS51918"/>
    </source>
</evidence>
<dbReference type="CDD" id="cd02068">
    <property type="entry name" value="radical_SAM_B12_BD"/>
    <property type="match status" value="1"/>
</dbReference>
<reference evidence="10 11" key="1">
    <citation type="journal article" date="2020" name="Antonie Van Leeuwenhoek">
        <title>Rhodopirellula heiligendammensis sp. nov., Rhodopirellula pilleata sp. nov., and Rhodopirellula solitaria sp. nov. isolated from natural or artificial marine surfaces in Northern Germany and California, USA, and emended description of the genus Rhodopirellula.</title>
        <authorList>
            <person name="Kallscheuer N."/>
            <person name="Wiegand S."/>
            <person name="Jogler M."/>
            <person name="Boedeker C."/>
            <person name="Peeters S.H."/>
            <person name="Rast P."/>
            <person name="Heuer A."/>
            <person name="Jetten M.S.M."/>
            <person name="Rohde M."/>
            <person name="Jogler C."/>
        </authorList>
    </citation>
    <scope>NUCLEOTIDE SEQUENCE [LARGE SCALE GENOMIC DNA]</scope>
    <source>
        <strain evidence="10 11">Poly21</strain>
    </source>
</reference>
<dbReference type="Pfam" id="PF02310">
    <property type="entry name" value="B12-binding"/>
    <property type="match status" value="1"/>
</dbReference>
<dbReference type="Proteomes" id="UP000319908">
    <property type="component" value="Unassembled WGS sequence"/>
</dbReference>
<name>A0A5C6C175_9BACT</name>
<dbReference type="GO" id="GO:0046872">
    <property type="term" value="F:metal ion binding"/>
    <property type="evidence" value="ECO:0007669"/>
    <property type="project" value="UniProtKB-KW"/>
</dbReference>
<dbReference type="PANTHER" id="PTHR43409:SF7">
    <property type="entry name" value="BLL1977 PROTEIN"/>
    <property type="match status" value="1"/>
</dbReference>
<dbReference type="OrthoDB" id="9801424at2"/>
<dbReference type="InterPro" id="IPR006638">
    <property type="entry name" value="Elp3/MiaA/NifB-like_rSAM"/>
</dbReference>
<evidence type="ECO:0000256" key="3">
    <source>
        <dbReference type="ARBA" id="ARBA00022679"/>
    </source>
</evidence>
<dbReference type="SFLD" id="SFLDS00029">
    <property type="entry name" value="Radical_SAM"/>
    <property type="match status" value="1"/>
</dbReference>
<dbReference type="GO" id="GO:0005829">
    <property type="term" value="C:cytosol"/>
    <property type="evidence" value="ECO:0007669"/>
    <property type="project" value="TreeGrafter"/>
</dbReference>
<dbReference type="AlphaFoldDB" id="A0A5C6C175"/>
<dbReference type="PANTHER" id="PTHR43409">
    <property type="entry name" value="ANAEROBIC MAGNESIUM-PROTOPORPHYRIN IX MONOMETHYL ESTER CYCLASE-RELATED"/>
    <property type="match status" value="1"/>
</dbReference>
<comment type="caution">
    <text evidence="10">The sequence shown here is derived from an EMBL/GenBank/DDBJ whole genome shotgun (WGS) entry which is preliminary data.</text>
</comment>
<sequence length="432" mass="47707">MSCLRVGHDELLARGMSLPGLARRASALAQLPPLGLLTIAATAPADWDIDLVSDDGRDDEADIVDRILHHRPDVVAFSCLTPAVDRAARISALVRRQRVSEKRIVTVVGGLHATAAPSHCEPHFDVVTSGDGEVTLPRLLSDIVAGQMQLRYSANGSYCLAKSPTPRWDLIGPDAPPRYTLQTMRGCPWACSFCAASRLLGLPRTKSNDQIERELAAITAMRQRPWIELADDNTFASDRDHGPMLDALRQCGARWFTESDWRIAERPDLLRQIAASGCRQILIGLESSVFRYRGMGAKTAAWQRMIDAVDVIQAAGIIVNACFIVGADGETPESIERLGDYLETASMGEVQLTLQTPFPGTSLYDSLKAAGRLLPGDFSRYTLFDVVYQPDQMTAEQLQNAFHDLVSRVFRDDVQRRRDKIQKSIRAIARTR</sequence>
<keyword evidence="11" id="KW-1185">Reference proteome</keyword>
<dbReference type="SFLD" id="SFLDG01123">
    <property type="entry name" value="methyltransferase_(Class_B)"/>
    <property type="match status" value="1"/>
</dbReference>
<keyword evidence="2" id="KW-0489">Methyltransferase</keyword>
<keyword evidence="5" id="KW-0479">Metal-binding</keyword>
<dbReference type="InterPro" id="IPR034466">
    <property type="entry name" value="Methyltransferase_Class_B"/>
</dbReference>
<dbReference type="InterPro" id="IPR007197">
    <property type="entry name" value="rSAM"/>
</dbReference>
<evidence type="ECO:0000256" key="4">
    <source>
        <dbReference type="ARBA" id="ARBA00022691"/>
    </source>
</evidence>
<dbReference type="SUPFAM" id="SSF102114">
    <property type="entry name" value="Radical SAM enzymes"/>
    <property type="match status" value="1"/>
</dbReference>
<keyword evidence="3" id="KW-0808">Transferase</keyword>
<evidence type="ECO:0000313" key="10">
    <source>
        <dbReference type="EMBL" id="TWU18300.1"/>
    </source>
</evidence>
<dbReference type="PROSITE" id="PS51332">
    <property type="entry name" value="B12_BINDING"/>
    <property type="match status" value="1"/>
</dbReference>
<evidence type="ECO:0000259" key="8">
    <source>
        <dbReference type="PROSITE" id="PS51332"/>
    </source>
</evidence>
<dbReference type="Pfam" id="PF04055">
    <property type="entry name" value="Radical_SAM"/>
    <property type="match status" value="1"/>
</dbReference>
<dbReference type="Gene3D" id="3.80.30.20">
    <property type="entry name" value="tm_1862 like domain"/>
    <property type="match status" value="1"/>
</dbReference>
<evidence type="ECO:0000256" key="7">
    <source>
        <dbReference type="ARBA" id="ARBA00023014"/>
    </source>
</evidence>
<accession>A0A5C6C175</accession>
<dbReference type="InterPro" id="IPR023404">
    <property type="entry name" value="rSAM_horseshoe"/>
</dbReference>
<dbReference type="SMART" id="SM00729">
    <property type="entry name" value="Elp3"/>
    <property type="match status" value="1"/>
</dbReference>
<proteinExistence type="predicted"/>
<dbReference type="GO" id="GO:0051539">
    <property type="term" value="F:4 iron, 4 sulfur cluster binding"/>
    <property type="evidence" value="ECO:0007669"/>
    <property type="project" value="UniProtKB-KW"/>
</dbReference>
<evidence type="ECO:0000256" key="2">
    <source>
        <dbReference type="ARBA" id="ARBA00022603"/>
    </source>
</evidence>
<dbReference type="EMBL" id="SJPU01000001">
    <property type="protein sequence ID" value="TWU18300.1"/>
    <property type="molecule type" value="Genomic_DNA"/>
</dbReference>
<dbReference type="GO" id="GO:0031419">
    <property type="term" value="F:cobalamin binding"/>
    <property type="evidence" value="ECO:0007669"/>
    <property type="project" value="InterPro"/>
</dbReference>
<comment type="cofactor">
    <cofactor evidence="1">
        <name>[4Fe-4S] cluster</name>
        <dbReference type="ChEBI" id="CHEBI:49883"/>
    </cofactor>
</comment>
<evidence type="ECO:0000256" key="1">
    <source>
        <dbReference type="ARBA" id="ARBA00001966"/>
    </source>
</evidence>
<dbReference type="InterPro" id="IPR058240">
    <property type="entry name" value="rSAM_sf"/>
</dbReference>
<dbReference type="Gene3D" id="3.40.50.280">
    <property type="entry name" value="Cobalamin-binding domain"/>
    <property type="match status" value="1"/>
</dbReference>
<dbReference type="InterPro" id="IPR051198">
    <property type="entry name" value="BchE-like"/>
</dbReference>
<evidence type="ECO:0000313" key="11">
    <source>
        <dbReference type="Proteomes" id="UP000319908"/>
    </source>
</evidence>
<feature type="domain" description="B12-binding" evidence="8">
    <location>
        <begin position="19"/>
        <end position="150"/>
    </location>
</feature>
<gene>
    <name evidence="10" type="ORF">Poly21_04620</name>
</gene>